<keyword evidence="2" id="KW-1185">Reference proteome</keyword>
<accession>A0A8S1RVA7</accession>
<comment type="caution">
    <text evidence="1">The sequence shown here is derived from an EMBL/GenBank/DDBJ whole genome shotgun (WGS) entry which is preliminary data.</text>
</comment>
<dbReference type="EMBL" id="CAJJDN010000441">
    <property type="protein sequence ID" value="CAD8131277.1"/>
    <property type="molecule type" value="Genomic_DNA"/>
</dbReference>
<protein>
    <submittedName>
        <fullName evidence="1">Uncharacterized protein</fullName>
    </submittedName>
</protein>
<sequence>MLLIIKYQGRMKQLNLDRRINVQSLQILLGQLFSIRNKIVGLIDLDGQQLNHTRCSNYTMVSDDIQNMEDIKLKQTHLKQSSISNQNNKLQFIDFIYDIDEFQNIQEMINTHAYIQLMKKMYQHLIFYVLWRIQQII</sequence>
<proteinExistence type="predicted"/>
<evidence type="ECO:0000313" key="2">
    <source>
        <dbReference type="Proteomes" id="UP000692954"/>
    </source>
</evidence>
<name>A0A8S1RVA7_9CILI</name>
<gene>
    <name evidence="1" type="ORF">PSON_ATCC_30995.1.T4410004</name>
</gene>
<evidence type="ECO:0000313" key="1">
    <source>
        <dbReference type="EMBL" id="CAD8131277.1"/>
    </source>
</evidence>
<reference evidence="1" key="1">
    <citation type="submission" date="2021-01" db="EMBL/GenBank/DDBJ databases">
        <authorList>
            <consortium name="Genoscope - CEA"/>
            <person name="William W."/>
        </authorList>
    </citation>
    <scope>NUCLEOTIDE SEQUENCE</scope>
</reference>
<dbReference type="Proteomes" id="UP000692954">
    <property type="component" value="Unassembled WGS sequence"/>
</dbReference>
<organism evidence="1 2">
    <name type="scientific">Paramecium sonneborni</name>
    <dbReference type="NCBI Taxonomy" id="65129"/>
    <lineage>
        <taxon>Eukaryota</taxon>
        <taxon>Sar</taxon>
        <taxon>Alveolata</taxon>
        <taxon>Ciliophora</taxon>
        <taxon>Intramacronucleata</taxon>
        <taxon>Oligohymenophorea</taxon>
        <taxon>Peniculida</taxon>
        <taxon>Parameciidae</taxon>
        <taxon>Paramecium</taxon>
    </lineage>
</organism>
<dbReference type="AlphaFoldDB" id="A0A8S1RVA7"/>